<keyword evidence="1" id="KW-0472">Membrane</keyword>
<protein>
    <submittedName>
        <fullName evidence="2">Uncharacterized protein</fullName>
    </submittedName>
</protein>
<proteinExistence type="predicted"/>
<evidence type="ECO:0000313" key="3">
    <source>
        <dbReference type="Proteomes" id="UP000182152"/>
    </source>
</evidence>
<comment type="caution">
    <text evidence="2">The sequence shown here is derived from an EMBL/GenBank/DDBJ whole genome shotgun (WGS) entry which is preliminary data.</text>
</comment>
<dbReference type="AlphaFoldDB" id="A0A1L8WHH9"/>
<gene>
    <name evidence="2" type="ORF">RV14_GL000541</name>
</gene>
<dbReference type="STRING" id="150033.RV14_GL000541"/>
<reference evidence="2 3" key="1">
    <citation type="submission" date="2014-12" db="EMBL/GenBank/DDBJ databases">
        <title>Draft genome sequences of 29 type strains of Enterococci.</title>
        <authorList>
            <person name="Zhong Z."/>
            <person name="Sun Z."/>
            <person name="Liu W."/>
            <person name="Zhang W."/>
            <person name="Zhang H."/>
        </authorList>
    </citation>
    <scope>NUCLEOTIDE SEQUENCE [LARGE SCALE GENOMIC DNA]</scope>
    <source>
        <strain evidence="2 3">DSM 15687</strain>
    </source>
</reference>
<accession>A0A1L8WHH9</accession>
<keyword evidence="1" id="KW-0812">Transmembrane</keyword>
<evidence type="ECO:0000313" key="2">
    <source>
        <dbReference type="EMBL" id="OJG80479.1"/>
    </source>
</evidence>
<name>A0A1L8WHH9_9ENTE</name>
<keyword evidence="1" id="KW-1133">Transmembrane helix</keyword>
<dbReference type="EMBL" id="JXLB01000014">
    <property type="protein sequence ID" value="OJG80479.1"/>
    <property type="molecule type" value="Genomic_DNA"/>
</dbReference>
<keyword evidence="3" id="KW-1185">Reference proteome</keyword>
<dbReference type="RefSeq" id="WP_167359846.1">
    <property type="nucleotide sequence ID" value="NZ_JXLB01000014.1"/>
</dbReference>
<organism evidence="2 3">
    <name type="scientific">Enterococcus ratti</name>
    <dbReference type="NCBI Taxonomy" id="150033"/>
    <lineage>
        <taxon>Bacteria</taxon>
        <taxon>Bacillati</taxon>
        <taxon>Bacillota</taxon>
        <taxon>Bacilli</taxon>
        <taxon>Lactobacillales</taxon>
        <taxon>Enterococcaceae</taxon>
        <taxon>Enterococcus</taxon>
    </lineage>
</organism>
<evidence type="ECO:0000256" key="1">
    <source>
        <dbReference type="SAM" id="Phobius"/>
    </source>
</evidence>
<dbReference type="Proteomes" id="UP000182152">
    <property type="component" value="Unassembled WGS sequence"/>
</dbReference>
<sequence>MNQNQVSDVDKAIKNKIALKQKVLKRLIHFSLFFSLINPLTIVTLIQQ</sequence>
<feature type="transmembrane region" description="Helical" evidence="1">
    <location>
        <begin position="27"/>
        <end position="46"/>
    </location>
</feature>